<feature type="transmembrane region" description="Helical" evidence="5">
    <location>
        <begin position="143"/>
        <end position="163"/>
    </location>
</feature>
<gene>
    <name evidence="8" type="ORF">IQ217_16720</name>
</gene>
<evidence type="ECO:0000313" key="8">
    <source>
        <dbReference type="EMBL" id="MBE9255449.1"/>
    </source>
</evidence>
<dbReference type="PANTHER" id="PTHR47804">
    <property type="entry name" value="60S RIBOSOMAL PROTEIN L19"/>
    <property type="match status" value="1"/>
</dbReference>
<feature type="transmembrane region" description="Helical" evidence="5">
    <location>
        <begin position="513"/>
        <end position="537"/>
    </location>
</feature>
<dbReference type="PANTHER" id="PTHR47804:SF3">
    <property type="entry name" value="PROTEIN BRE4"/>
    <property type="match status" value="1"/>
</dbReference>
<evidence type="ECO:0000259" key="7">
    <source>
        <dbReference type="Pfam" id="PF13515"/>
    </source>
</evidence>
<dbReference type="Pfam" id="PF12805">
    <property type="entry name" value="FUSC-like"/>
    <property type="match status" value="1"/>
</dbReference>
<proteinExistence type="predicted"/>
<name>A0ABR9VVR7_9SYNC</name>
<sequence length="755" mass="83197">MLAKLRQRLAFLIHTNGTIDGGRGIRTFCGMAVPYSAGLVLGDPQLGLGIGLASQLILLADVGGLYSVRLKTILGAWIGAAIAMAMGMVAVHYGGIGLIATGLVLFVSGYLTVYGEQGGMVGVVSSFAFLLGSQNVSADSFELISLAIGGLWGLVLAIVIWPFRPNQPLRQMVANNFTILANYLKAMAASSFDQDDPMVQPLVVQLRQNLLKSRQALVESQRGLWGQSKLRELLLVLIEHTERLNKPLMLLSEIINFHNLPQLQTVQILMEDAISALGDICLDLAQMVTGKRCIPNTNRLQLLLQALQQQQTLQKQALTEDFADYNSLTTVTQLVTHLENLTNQLSQTIQMAQLLENPRLFHPGEGPDDEGFSTPAFTPWWEPLKNNFQLNSPLFRHGLRLAIGGMAGLLIAQITGIPYGFWIVLTLIFVLKPDFSLTFQRLSNRLVGTLLGVLVMSIALKLVQDPHTLSLLGILAIALGTSLLRFHYSVAVFFVTAFALILKAIVPEVPTEYALASRLVCTLIGSAIALVLGFSFLRQSERFRFTQAGVKMIVNLEAYFQQLTPALLGQGAINQREAERVRNQSRLAATGMQIALDRFINDPSTPLTKKEPALTTTNYLARLSRGFRVLISHLENSSGSNPPPAMELFTTQVEQSLTDLRLSLENQSSPAALPPMAETLKQIRDYHQHYQAQRIAEIGQQQGNTPIRRYLNDFNLVVEECQQIYQRLETIHSAIARFTDSPDLAQEIKLKSQPS</sequence>
<feature type="transmembrane region" description="Helical" evidence="5">
    <location>
        <begin position="401"/>
        <end position="430"/>
    </location>
</feature>
<dbReference type="Proteomes" id="UP000658720">
    <property type="component" value="Unassembled WGS sequence"/>
</dbReference>
<dbReference type="InterPro" id="IPR032692">
    <property type="entry name" value="YccS_N"/>
</dbReference>
<keyword evidence="9" id="KW-1185">Reference proteome</keyword>
<feature type="transmembrane region" description="Helical" evidence="5">
    <location>
        <begin position="73"/>
        <end position="90"/>
    </location>
</feature>
<evidence type="ECO:0000313" key="9">
    <source>
        <dbReference type="Proteomes" id="UP000658720"/>
    </source>
</evidence>
<evidence type="ECO:0000256" key="2">
    <source>
        <dbReference type="ARBA" id="ARBA00022692"/>
    </source>
</evidence>
<comment type="subcellular location">
    <subcellularLocation>
        <location evidence="1">Membrane</location>
        <topology evidence="1">Multi-pass membrane protein</topology>
    </subcellularLocation>
</comment>
<dbReference type="Pfam" id="PF13515">
    <property type="entry name" value="FUSC_2"/>
    <property type="match status" value="1"/>
</dbReference>
<comment type="caution">
    <text evidence="8">The sequence shown here is derived from an EMBL/GenBank/DDBJ whole genome shotgun (WGS) entry which is preliminary data.</text>
</comment>
<keyword evidence="3 5" id="KW-1133">Transmembrane helix</keyword>
<evidence type="ECO:0000256" key="3">
    <source>
        <dbReference type="ARBA" id="ARBA00022989"/>
    </source>
</evidence>
<evidence type="ECO:0000256" key="1">
    <source>
        <dbReference type="ARBA" id="ARBA00004141"/>
    </source>
</evidence>
<dbReference type="RefSeq" id="WP_194020819.1">
    <property type="nucleotide sequence ID" value="NZ_JADEVV010000064.1"/>
</dbReference>
<evidence type="ECO:0000259" key="6">
    <source>
        <dbReference type="Pfam" id="PF12805"/>
    </source>
</evidence>
<dbReference type="EMBL" id="JADEVV010000064">
    <property type="protein sequence ID" value="MBE9255449.1"/>
    <property type="molecule type" value="Genomic_DNA"/>
</dbReference>
<accession>A0ABR9VVR7</accession>
<feature type="domain" description="Integral membrane protein YccS N-terminal" evidence="6">
    <location>
        <begin position="141"/>
        <end position="221"/>
    </location>
</feature>
<feature type="domain" description="Integral membrane bound transporter" evidence="7">
    <location>
        <begin position="409"/>
        <end position="531"/>
    </location>
</feature>
<feature type="transmembrane region" description="Helical" evidence="5">
    <location>
        <begin position="472"/>
        <end position="501"/>
    </location>
</feature>
<feature type="transmembrane region" description="Helical" evidence="5">
    <location>
        <begin position="442"/>
        <end position="460"/>
    </location>
</feature>
<dbReference type="InterPro" id="IPR052430">
    <property type="entry name" value="IVT-Associated"/>
</dbReference>
<feature type="transmembrane region" description="Helical" evidence="5">
    <location>
        <begin position="120"/>
        <end position="137"/>
    </location>
</feature>
<organism evidence="8 9">
    <name type="scientific">Synechocystis salina LEGE 00031</name>
    <dbReference type="NCBI Taxonomy" id="1828736"/>
    <lineage>
        <taxon>Bacteria</taxon>
        <taxon>Bacillati</taxon>
        <taxon>Cyanobacteriota</taxon>
        <taxon>Cyanophyceae</taxon>
        <taxon>Synechococcales</taxon>
        <taxon>Merismopediaceae</taxon>
        <taxon>Synechocystis</taxon>
    </lineage>
</organism>
<evidence type="ECO:0000256" key="5">
    <source>
        <dbReference type="SAM" id="Phobius"/>
    </source>
</evidence>
<evidence type="ECO:0000256" key="4">
    <source>
        <dbReference type="ARBA" id="ARBA00023136"/>
    </source>
</evidence>
<keyword evidence="4 5" id="KW-0472">Membrane</keyword>
<protein>
    <submittedName>
        <fullName evidence="8">FUSC family protein</fullName>
    </submittedName>
</protein>
<reference evidence="8 9" key="1">
    <citation type="submission" date="2020-10" db="EMBL/GenBank/DDBJ databases">
        <authorList>
            <person name="Castelo-Branco R."/>
            <person name="Eusebio N."/>
            <person name="Adriana R."/>
            <person name="Vieira A."/>
            <person name="Brugerolle De Fraissinette N."/>
            <person name="Rezende De Castro R."/>
            <person name="Schneider M.P."/>
            <person name="Vasconcelos V."/>
            <person name="Leao P.N."/>
        </authorList>
    </citation>
    <scope>NUCLEOTIDE SEQUENCE [LARGE SCALE GENOMIC DNA]</scope>
    <source>
        <strain evidence="8 9">LEGE 00031</strain>
    </source>
</reference>
<dbReference type="InterPro" id="IPR049453">
    <property type="entry name" value="Memb_transporter_dom"/>
</dbReference>
<keyword evidence="2 5" id="KW-0812">Transmembrane</keyword>